<reference evidence="6 9" key="2">
    <citation type="submission" date="2019-07" db="EMBL/GenBank/DDBJ databases">
        <title>Whole genome shotgun sequence of Myxococcus fulvus NBRC 100333.</title>
        <authorList>
            <person name="Hosoyama A."/>
            <person name="Uohara A."/>
            <person name="Ohji S."/>
            <person name="Ichikawa N."/>
        </authorList>
    </citation>
    <scope>NUCLEOTIDE SEQUENCE [LARGE SCALE GENOMIC DNA]</scope>
    <source>
        <strain evidence="6 9">NBRC 100333</strain>
    </source>
</reference>
<dbReference type="SMART" id="SM00219">
    <property type="entry name" value="TyrKc"/>
    <property type="match status" value="1"/>
</dbReference>
<dbReference type="EMBL" id="FOIB01000012">
    <property type="protein sequence ID" value="SEU37803.1"/>
    <property type="molecule type" value="Genomic_DNA"/>
</dbReference>
<dbReference type="PANTHER" id="PTHR43289:SF6">
    <property type="entry name" value="SERINE_THREONINE-PROTEIN KINASE NEKL-3"/>
    <property type="match status" value="1"/>
</dbReference>
<dbReference type="EMBL" id="BJXR01000040">
    <property type="protein sequence ID" value="GEN10707.1"/>
    <property type="molecule type" value="Genomic_DNA"/>
</dbReference>
<keyword evidence="2" id="KW-0547">Nucleotide-binding</keyword>
<evidence type="ECO:0000313" key="9">
    <source>
        <dbReference type="Proteomes" id="UP000321514"/>
    </source>
</evidence>
<dbReference type="AlphaFoldDB" id="A0A511T9G5"/>
<dbReference type="Gene3D" id="3.30.200.20">
    <property type="entry name" value="Phosphorylase Kinase, domain 1"/>
    <property type="match status" value="1"/>
</dbReference>
<dbReference type="OrthoDB" id="5521996at2"/>
<dbReference type="GO" id="GO:0004674">
    <property type="term" value="F:protein serine/threonine kinase activity"/>
    <property type="evidence" value="ECO:0007669"/>
    <property type="project" value="UniProtKB-KW"/>
</dbReference>
<proteinExistence type="predicted"/>
<keyword evidence="4" id="KW-0067">ATP-binding</keyword>
<evidence type="ECO:0000259" key="5">
    <source>
        <dbReference type="PROSITE" id="PS50011"/>
    </source>
</evidence>
<dbReference type="SUPFAM" id="SSF56112">
    <property type="entry name" value="Protein kinase-like (PK-like)"/>
    <property type="match status" value="1"/>
</dbReference>
<dbReference type="InterPro" id="IPR020635">
    <property type="entry name" value="Tyr_kinase_cat_dom"/>
</dbReference>
<dbReference type="Proteomes" id="UP000321514">
    <property type="component" value="Unassembled WGS sequence"/>
</dbReference>
<name>A0A511T9G5_MYXFU</name>
<dbReference type="GO" id="GO:0005524">
    <property type="term" value="F:ATP binding"/>
    <property type="evidence" value="ECO:0007669"/>
    <property type="project" value="UniProtKB-KW"/>
</dbReference>
<reference evidence="7 8" key="1">
    <citation type="submission" date="2016-10" db="EMBL/GenBank/DDBJ databases">
        <authorList>
            <person name="Varghese N."/>
            <person name="Submissions S."/>
        </authorList>
    </citation>
    <scope>NUCLEOTIDE SEQUENCE [LARGE SCALE GENOMIC DNA]</scope>
    <source>
        <strain evidence="7 8">DSM 16525</strain>
    </source>
</reference>
<dbReference type="PROSITE" id="PS50011">
    <property type="entry name" value="PROTEIN_KINASE_DOM"/>
    <property type="match status" value="1"/>
</dbReference>
<organism evidence="6 9">
    <name type="scientific">Myxococcus fulvus</name>
    <dbReference type="NCBI Taxonomy" id="33"/>
    <lineage>
        <taxon>Bacteria</taxon>
        <taxon>Pseudomonadati</taxon>
        <taxon>Myxococcota</taxon>
        <taxon>Myxococcia</taxon>
        <taxon>Myxococcales</taxon>
        <taxon>Cystobacterineae</taxon>
        <taxon>Myxococcaceae</taxon>
        <taxon>Myxococcus</taxon>
    </lineage>
</organism>
<evidence type="ECO:0000256" key="3">
    <source>
        <dbReference type="ARBA" id="ARBA00022777"/>
    </source>
</evidence>
<keyword evidence="1" id="KW-0808">Transferase</keyword>
<dbReference type="PROSITE" id="PS00109">
    <property type="entry name" value="PROTEIN_KINASE_TYR"/>
    <property type="match status" value="1"/>
</dbReference>
<evidence type="ECO:0000313" key="6">
    <source>
        <dbReference type="EMBL" id="GEN10707.1"/>
    </source>
</evidence>
<dbReference type="InterPro" id="IPR011009">
    <property type="entry name" value="Kinase-like_dom_sf"/>
</dbReference>
<keyword evidence="8" id="KW-1185">Reference proteome</keyword>
<evidence type="ECO:0000313" key="7">
    <source>
        <dbReference type="EMBL" id="SEU37803.1"/>
    </source>
</evidence>
<dbReference type="GO" id="GO:0004713">
    <property type="term" value="F:protein tyrosine kinase activity"/>
    <property type="evidence" value="ECO:0007669"/>
    <property type="project" value="InterPro"/>
</dbReference>
<keyword evidence="3 7" id="KW-0418">Kinase</keyword>
<sequence>MSPPSSDASMPPEVLLRSGRASYEFVKSLGAAHHGELLLARRRYEADFCGYAVIKRPLGEDAAAIHRLLEEGRLTALLHHPNVASVHHLKGPDDTPVLVFEHTPGHRLDSLLEASSRSHLPFSEGFALYVAAEIAEALHHAHTLTDEHGHPLRVVHRDVAPHNILVTEHGAVKLLDFGAATSVFSGDAARAAPPVSLAYAAPEHVARQPLDGRADLFGLGLVLLQLLTGRHLFEGADRFEAERRHRHERALTQPPSDSGEALEDAMKNAVGLAAARELRRRIRAYGHDDLEDALRAVPAAFQPLLRGTLAPAREERFSTGAELARALRLYARRAGLVFGRAEALAEVTGLRYAALRVQAGESPQEVLEDRLLPEEDPAG</sequence>
<dbReference type="Gene3D" id="1.10.510.10">
    <property type="entry name" value="Transferase(Phosphotransferase) domain 1"/>
    <property type="match status" value="1"/>
</dbReference>
<dbReference type="RefSeq" id="WP_074958250.1">
    <property type="nucleotide sequence ID" value="NZ_BJXR01000040.1"/>
</dbReference>
<evidence type="ECO:0000313" key="8">
    <source>
        <dbReference type="Proteomes" id="UP000183760"/>
    </source>
</evidence>
<dbReference type="Pfam" id="PF00069">
    <property type="entry name" value="Pkinase"/>
    <property type="match status" value="1"/>
</dbReference>
<keyword evidence="7" id="KW-0723">Serine/threonine-protein kinase</keyword>
<dbReference type="InterPro" id="IPR000719">
    <property type="entry name" value="Prot_kinase_dom"/>
</dbReference>
<evidence type="ECO:0000256" key="4">
    <source>
        <dbReference type="ARBA" id="ARBA00022840"/>
    </source>
</evidence>
<accession>A0A511T9G5</accession>
<dbReference type="Proteomes" id="UP000183760">
    <property type="component" value="Unassembled WGS sequence"/>
</dbReference>
<dbReference type="PANTHER" id="PTHR43289">
    <property type="entry name" value="MITOGEN-ACTIVATED PROTEIN KINASE KINASE KINASE 20-RELATED"/>
    <property type="match status" value="1"/>
</dbReference>
<feature type="domain" description="Protein kinase" evidence="5">
    <location>
        <begin position="23"/>
        <end position="331"/>
    </location>
</feature>
<dbReference type="STRING" id="1334629.MFUL124B02_40390"/>
<evidence type="ECO:0000256" key="1">
    <source>
        <dbReference type="ARBA" id="ARBA00022679"/>
    </source>
</evidence>
<dbReference type="InterPro" id="IPR008266">
    <property type="entry name" value="Tyr_kinase_AS"/>
</dbReference>
<gene>
    <name evidence="6" type="ORF">MFU01_57440</name>
    <name evidence="7" type="ORF">SAMN05443572_112244</name>
</gene>
<evidence type="ECO:0000256" key="2">
    <source>
        <dbReference type="ARBA" id="ARBA00022741"/>
    </source>
</evidence>
<comment type="caution">
    <text evidence="6">The sequence shown here is derived from an EMBL/GenBank/DDBJ whole genome shotgun (WGS) entry which is preliminary data.</text>
</comment>
<protein>
    <submittedName>
        <fullName evidence="7">Serine/threonine protein kinase</fullName>
    </submittedName>
</protein>